<accession>A0A1M5GEY8</accession>
<keyword evidence="15" id="KW-0862">Zinc</keyword>
<dbReference type="GO" id="GO:0005509">
    <property type="term" value="F:calcium ion binding"/>
    <property type="evidence" value="ECO:0007669"/>
    <property type="project" value="InterPro"/>
</dbReference>
<comment type="subcellular location">
    <subcellularLocation>
        <location evidence="5">Cytoplasm</location>
    </subcellularLocation>
</comment>
<sequence length="326" mass="35955">MFIAEAPPSLDWLPVIYYCDLINTENILHLPCTTLLSHQCLLGESPVWDAVEERIYWVDIARHEIHSCKGNGKDHRVINTGESIGAVALHSKAKLLAALQHGFACIDLNDGSKEWIGSLVEEVIANRFNDGKCDPSGRFWAGTMNLHGAKNAGSLYAMETDGTVRVKLKGVSVPNGMAWSPDGRYFYFIDTATREVAAFDFDPVSGDICNQRTVVQIPPDMGKPDGMTIDTEGMLWVALWDGWSISRWDPFTGALLCRIMLPVSRITSCTFGGKDLRDIYVTSSSLGLTDIQKKEQPLAGSVFVLRETPCQGLPAIPFGCRVKKFV</sequence>
<comment type="cofactor">
    <cofactor evidence="15">
        <name>Zn(2+)</name>
        <dbReference type="ChEBI" id="CHEBI:29105"/>
    </cofactor>
    <text evidence="15">Binds 1 divalent metal cation per subunit.</text>
</comment>
<evidence type="ECO:0000256" key="12">
    <source>
        <dbReference type="ARBA" id="ARBA00022837"/>
    </source>
</evidence>
<evidence type="ECO:0000256" key="8">
    <source>
        <dbReference type="ARBA" id="ARBA00016808"/>
    </source>
</evidence>
<dbReference type="Proteomes" id="UP000184048">
    <property type="component" value="Unassembled WGS sequence"/>
</dbReference>
<keyword evidence="18" id="KW-1185">Reference proteome</keyword>
<evidence type="ECO:0000256" key="5">
    <source>
        <dbReference type="ARBA" id="ARBA00004496"/>
    </source>
</evidence>
<feature type="binding site" evidence="15">
    <location>
        <position position="129"/>
    </location>
    <ligand>
        <name>substrate</name>
    </ligand>
</feature>
<feature type="binding site" evidence="15">
    <location>
        <position position="127"/>
    </location>
    <ligand>
        <name>substrate</name>
    </ligand>
</feature>
<evidence type="ECO:0000256" key="7">
    <source>
        <dbReference type="ARBA" id="ARBA00013227"/>
    </source>
</evidence>
<feature type="binding site" evidence="15">
    <location>
        <position position="225"/>
    </location>
    <ligand>
        <name>a divalent metal cation</name>
        <dbReference type="ChEBI" id="CHEBI:60240"/>
    </ligand>
</feature>
<evidence type="ECO:0000313" key="17">
    <source>
        <dbReference type="EMBL" id="SHG02360.1"/>
    </source>
</evidence>
<comment type="cofactor">
    <cofactor evidence="2">
        <name>Ca(2+)</name>
        <dbReference type="ChEBI" id="CHEBI:29108"/>
    </cofactor>
</comment>
<feature type="binding site" evidence="15">
    <location>
        <position position="44"/>
    </location>
    <ligand>
        <name>a divalent metal cation</name>
        <dbReference type="ChEBI" id="CHEBI:60240"/>
    </ligand>
</feature>
<comment type="cofactor">
    <cofactor evidence="3">
        <name>Mn(2+)</name>
        <dbReference type="ChEBI" id="CHEBI:29035"/>
    </cofactor>
</comment>
<dbReference type="PRINTS" id="PR01790">
    <property type="entry name" value="SMP30FAMILY"/>
</dbReference>
<dbReference type="InterPro" id="IPR005511">
    <property type="entry name" value="SMP-30"/>
</dbReference>
<dbReference type="GO" id="GO:0004341">
    <property type="term" value="F:gluconolactonase activity"/>
    <property type="evidence" value="ECO:0007669"/>
    <property type="project" value="UniProtKB-EC"/>
</dbReference>
<evidence type="ECO:0000256" key="13">
    <source>
        <dbReference type="ARBA" id="ARBA00032464"/>
    </source>
</evidence>
<dbReference type="PRINTS" id="PR01791">
    <property type="entry name" value="REGUCALCIN"/>
</dbReference>
<dbReference type="PANTHER" id="PTHR10907:SF47">
    <property type="entry name" value="REGUCALCIN"/>
    <property type="match status" value="1"/>
</dbReference>
<comment type="cofactor">
    <cofactor evidence="4">
        <name>Mg(2+)</name>
        <dbReference type="ChEBI" id="CHEBI:18420"/>
    </cofactor>
</comment>
<dbReference type="InterPro" id="IPR008367">
    <property type="entry name" value="Regucalcin"/>
</dbReference>
<feature type="binding site" evidence="15">
    <location>
        <position position="175"/>
    </location>
    <ligand>
        <name>a divalent metal cation</name>
        <dbReference type="ChEBI" id="CHEBI:60240"/>
    </ligand>
</feature>
<feature type="domain" description="SMP-30/Gluconolactonase/LRE-like region" evidence="16">
    <location>
        <begin position="42"/>
        <end position="284"/>
    </location>
</feature>
<evidence type="ECO:0000313" key="18">
    <source>
        <dbReference type="Proteomes" id="UP000184048"/>
    </source>
</evidence>
<name>A0A1M5GEY8_9BACT</name>
<gene>
    <name evidence="17" type="ORF">SAMN02745131_04136</name>
</gene>
<evidence type="ECO:0000256" key="1">
    <source>
        <dbReference type="ARBA" id="ARBA00001589"/>
    </source>
</evidence>
<dbReference type="Gene3D" id="2.120.10.30">
    <property type="entry name" value="TolB, C-terminal domain"/>
    <property type="match status" value="1"/>
</dbReference>
<comment type="catalytic activity">
    <reaction evidence="1">
        <text>D-glucono-1,5-lactone + H2O = D-gluconate + H(+)</text>
        <dbReference type="Rhea" id="RHEA:10440"/>
        <dbReference type="ChEBI" id="CHEBI:15377"/>
        <dbReference type="ChEBI" id="CHEBI:15378"/>
        <dbReference type="ChEBI" id="CHEBI:16217"/>
        <dbReference type="ChEBI" id="CHEBI:18391"/>
        <dbReference type="EC" id="3.1.1.17"/>
    </reaction>
</comment>
<keyword evidence="10 15" id="KW-0479">Metal-binding</keyword>
<dbReference type="GO" id="GO:0030234">
    <property type="term" value="F:enzyme regulator activity"/>
    <property type="evidence" value="ECO:0007669"/>
    <property type="project" value="InterPro"/>
</dbReference>
<evidence type="ECO:0000256" key="3">
    <source>
        <dbReference type="ARBA" id="ARBA00001936"/>
    </source>
</evidence>
<proteinExistence type="inferred from homology"/>
<dbReference type="STRING" id="1121884.SAMN02745131_04136"/>
<keyword evidence="9" id="KW-0963">Cytoplasm</keyword>
<protein>
    <recommendedName>
        <fullName evidence="8">Regucalcin</fullName>
        <ecNumber evidence="7">3.1.1.17</ecNumber>
    </recommendedName>
    <alternativeName>
        <fullName evidence="13">Gluconolactonase</fullName>
    </alternativeName>
</protein>
<keyword evidence="11" id="KW-0378">Hydrolase</keyword>
<evidence type="ECO:0000256" key="4">
    <source>
        <dbReference type="ARBA" id="ARBA00001946"/>
    </source>
</evidence>
<organism evidence="17 18">
    <name type="scientific">Flavisolibacter ginsengisoli DSM 18119</name>
    <dbReference type="NCBI Taxonomy" id="1121884"/>
    <lineage>
        <taxon>Bacteria</taxon>
        <taxon>Pseudomonadati</taxon>
        <taxon>Bacteroidota</taxon>
        <taxon>Chitinophagia</taxon>
        <taxon>Chitinophagales</taxon>
        <taxon>Chitinophagaceae</taxon>
        <taxon>Flavisolibacter</taxon>
    </lineage>
</organism>
<dbReference type="SUPFAM" id="SSF63829">
    <property type="entry name" value="Calcium-dependent phosphotriesterase"/>
    <property type="match status" value="1"/>
</dbReference>
<evidence type="ECO:0000256" key="2">
    <source>
        <dbReference type="ARBA" id="ARBA00001913"/>
    </source>
</evidence>
<evidence type="ECO:0000256" key="9">
    <source>
        <dbReference type="ARBA" id="ARBA00022490"/>
    </source>
</evidence>
<feature type="active site" description="Proton donor/acceptor" evidence="14">
    <location>
        <position position="225"/>
    </location>
</feature>
<dbReference type="GO" id="GO:0019853">
    <property type="term" value="P:L-ascorbic acid biosynthetic process"/>
    <property type="evidence" value="ECO:0007669"/>
    <property type="project" value="TreeGrafter"/>
</dbReference>
<dbReference type="RefSeq" id="WP_245793240.1">
    <property type="nucleotide sequence ID" value="NZ_FQUU01000031.1"/>
</dbReference>
<dbReference type="Pfam" id="PF08450">
    <property type="entry name" value="SGL"/>
    <property type="match status" value="1"/>
</dbReference>
<dbReference type="InterPro" id="IPR011042">
    <property type="entry name" value="6-blade_b-propeller_TolB-like"/>
</dbReference>
<dbReference type="GO" id="GO:0005737">
    <property type="term" value="C:cytoplasm"/>
    <property type="evidence" value="ECO:0007669"/>
    <property type="project" value="UniProtKB-SubCell"/>
</dbReference>
<dbReference type="AlphaFoldDB" id="A0A1M5GEY8"/>
<evidence type="ECO:0000259" key="16">
    <source>
        <dbReference type="Pfam" id="PF08450"/>
    </source>
</evidence>
<evidence type="ECO:0000256" key="15">
    <source>
        <dbReference type="PIRSR" id="PIRSR605511-2"/>
    </source>
</evidence>
<evidence type="ECO:0000256" key="6">
    <source>
        <dbReference type="ARBA" id="ARBA00008853"/>
    </source>
</evidence>
<dbReference type="EC" id="3.1.1.17" evidence="7"/>
<dbReference type="PANTHER" id="PTHR10907">
    <property type="entry name" value="REGUCALCIN"/>
    <property type="match status" value="1"/>
</dbReference>
<evidence type="ECO:0000256" key="10">
    <source>
        <dbReference type="ARBA" id="ARBA00022723"/>
    </source>
</evidence>
<comment type="similarity">
    <text evidence="6">Belongs to the SMP-30/CGR1 family.</text>
</comment>
<dbReference type="InterPro" id="IPR013658">
    <property type="entry name" value="SGL"/>
</dbReference>
<keyword evidence="12" id="KW-0106">Calcium</keyword>
<evidence type="ECO:0000256" key="14">
    <source>
        <dbReference type="PIRSR" id="PIRSR605511-1"/>
    </source>
</evidence>
<dbReference type="EMBL" id="FQUU01000031">
    <property type="protein sequence ID" value="SHG02360.1"/>
    <property type="molecule type" value="Genomic_DNA"/>
</dbReference>
<evidence type="ECO:0000256" key="11">
    <source>
        <dbReference type="ARBA" id="ARBA00022801"/>
    </source>
</evidence>
<reference evidence="17 18" key="1">
    <citation type="submission" date="2016-11" db="EMBL/GenBank/DDBJ databases">
        <authorList>
            <person name="Jaros S."/>
            <person name="Januszkiewicz K."/>
            <person name="Wedrychowicz H."/>
        </authorList>
    </citation>
    <scope>NUCLEOTIDE SEQUENCE [LARGE SCALE GENOMIC DNA]</scope>
    <source>
        <strain evidence="17 18">DSM 18119</strain>
    </source>
</reference>